<dbReference type="Proteomes" id="UP000054886">
    <property type="component" value="Unassembled WGS sequence"/>
</dbReference>
<dbReference type="OrthoDB" id="8775810at2759"/>
<dbReference type="GO" id="GO:0034399">
    <property type="term" value="C:nuclear periphery"/>
    <property type="evidence" value="ECO:0007669"/>
    <property type="project" value="EnsemblFungi"/>
</dbReference>
<dbReference type="PANTHER" id="PTHR12387">
    <property type="entry name" value="26S PROTEASOME NON-ATPASE REGULATORY SUBUNIT 8"/>
    <property type="match status" value="1"/>
</dbReference>
<dbReference type="EMBL" id="LLZZ01000157">
    <property type="protein sequence ID" value="KTA97678.1"/>
    <property type="molecule type" value="Genomic_DNA"/>
</dbReference>
<evidence type="ECO:0000313" key="4">
    <source>
        <dbReference type="Proteomes" id="UP000054886"/>
    </source>
</evidence>
<dbReference type="PhylomeDB" id="A0A0W0CNF3"/>
<sequence>MAPTLTDLVAKINQSYNSKDFSTCKKLLPAVKIELIKNNILIPDVNNTNEQYLQDILFTRKIFEIGALVSIYTLDFEQFYSYFAQLRTFYFSKNEKLSQSEDKSKIISLYLLTLLSEGDVTKFHSELEYFDKHIQNIEEDQLLSYPIKVDRWLMEGSYQKAWGLLEAGSKVPEFDVFTKTLMNAIRDEIARNTELAYKNLPLTSIKALLFINNEKETELFAKERGWKISRGTIYFHEENANELDEEKLDIVDKALDYAINIESIV</sequence>
<dbReference type="OMA" id="HIMDGYF"/>
<dbReference type="VEuPathDB" id="FungiDB:GVI51_A04609"/>
<gene>
    <name evidence="3" type="ORF">AO440_000146</name>
</gene>
<dbReference type="VEuPathDB" id="FungiDB:CAGL0A04807g"/>
<dbReference type="FunFam" id="1.25.40.990:FF:000001">
    <property type="entry name" value="26S proteasome non-ATPase regulatory subunit"/>
    <property type="match status" value="1"/>
</dbReference>
<name>A0A0W0CNF3_CANGB</name>
<dbReference type="InterPro" id="IPR006746">
    <property type="entry name" value="26S_Psome_Rpn12"/>
</dbReference>
<evidence type="ECO:0000313" key="3">
    <source>
        <dbReference type="EMBL" id="KTA97678.1"/>
    </source>
</evidence>
<reference evidence="3 4" key="1">
    <citation type="submission" date="2015-10" db="EMBL/GenBank/DDBJ databases">
        <title>Draft genomes sequences of Candida glabrata isolates 1A, 1B, 2A, 2B, 3A and 3B.</title>
        <authorList>
            <person name="Haavelsrud O.E."/>
            <person name="Gaustad P."/>
        </authorList>
    </citation>
    <scope>NUCLEOTIDE SEQUENCE [LARGE SCALE GENOMIC DNA]</scope>
    <source>
        <strain evidence="3">910700640</strain>
    </source>
</reference>
<evidence type="ECO:0000256" key="1">
    <source>
        <dbReference type="ARBA" id="ARBA00009627"/>
    </source>
</evidence>
<dbReference type="VEuPathDB" id="FungiDB:B1J91_A04807g"/>
<dbReference type="InterPro" id="IPR000717">
    <property type="entry name" value="PCI_dom"/>
</dbReference>
<dbReference type="PANTHER" id="PTHR12387:SF0">
    <property type="entry name" value="26S PROTEASOME NON-ATPASE REGULATORY SUBUNIT 8"/>
    <property type="match status" value="1"/>
</dbReference>
<comment type="similarity">
    <text evidence="1">Belongs to the proteasome subunit S14 family.</text>
</comment>
<dbReference type="AlphaFoldDB" id="A0A0W0CNF3"/>
<dbReference type="GO" id="GO:0043161">
    <property type="term" value="P:proteasome-mediated ubiquitin-dependent protein catabolic process"/>
    <property type="evidence" value="ECO:0007669"/>
    <property type="project" value="EnsemblFungi"/>
</dbReference>
<dbReference type="Pfam" id="PF10075">
    <property type="entry name" value="CSN8_PSD8_EIF3K"/>
    <property type="match status" value="1"/>
</dbReference>
<dbReference type="GO" id="GO:0008541">
    <property type="term" value="C:proteasome regulatory particle, lid subcomplex"/>
    <property type="evidence" value="ECO:0007669"/>
    <property type="project" value="EnsemblFungi"/>
</dbReference>
<keyword evidence="2 3" id="KW-0647">Proteasome</keyword>
<dbReference type="Gene3D" id="1.25.40.990">
    <property type="match status" value="1"/>
</dbReference>
<proteinExistence type="inferred from homology"/>
<dbReference type="InterPro" id="IPR033464">
    <property type="entry name" value="CSN8_PSD8_EIF3K"/>
</dbReference>
<dbReference type="VEuPathDB" id="FungiDB:GW608_A04587"/>
<evidence type="ECO:0000256" key="2">
    <source>
        <dbReference type="ARBA" id="ARBA00022942"/>
    </source>
</evidence>
<protein>
    <submittedName>
        <fullName evidence="3">26S proteasome regulatory subunit RPN12</fullName>
    </submittedName>
</protein>
<dbReference type="PROSITE" id="PS50250">
    <property type="entry name" value="PCI"/>
    <property type="match status" value="1"/>
</dbReference>
<organism evidence="3 4">
    <name type="scientific">Candida glabrata</name>
    <name type="common">Yeast</name>
    <name type="synonym">Torulopsis glabrata</name>
    <dbReference type="NCBI Taxonomy" id="5478"/>
    <lineage>
        <taxon>Eukaryota</taxon>
        <taxon>Fungi</taxon>
        <taxon>Dikarya</taxon>
        <taxon>Ascomycota</taxon>
        <taxon>Saccharomycotina</taxon>
        <taxon>Saccharomycetes</taxon>
        <taxon>Saccharomycetales</taxon>
        <taxon>Saccharomycetaceae</taxon>
        <taxon>Nakaseomyces</taxon>
    </lineage>
</organism>
<accession>A0A0W0CNF3</accession>
<dbReference type="VEuPathDB" id="FungiDB:GWK60_A04653"/>
<dbReference type="GO" id="GO:0000785">
    <property type="term" value="C:chromatin"/>
    <property type="evidence" value="ECO:0007669"/>
    <property type="project" value="EnsemblFungi"/>
</dbReference>
<dbReference type="GO" id="GO:0034515">
    <property type="term" value="C:proteasome storage granule"/>
    <property type="evidence" value="ECO:0007669"/>
    <property type="project" value="EnsemblFungi"/>
</dbReference>
<dbReference type="GO" id="GO:0005829">
    <property type="term" value="C:cytosol"/>
    <property type="evidence" value="ECO:0007669"/>
    <property type="project" value="TreeGrafter"/>
</dbReference>
<comment type="caution">
    <text evidence="3">The sequence shown here is derived from an EMBL/GenBank/DDBJ whole genome shotgun (WGS) entry which is preliminary data.</text>
</comment>